<organism evidence="2 3">
    <name type="scientific">Plenodomus tracheiphilus IPT5</name>
    <dbReference type="NCBI Taxonomy" id="1408161"/>
    <lineage>
        <taxon>Eukaryota</taxon>
        <taxon>Fungi</taxon>
        <taxon>Dikarya</taxon>
        <taxon>Ascomycota</taxon>
        <taxon>Pezizomycotina</taxon>
        <taxon>Dothideomycetes</taxon>
        <taxon>Pleosporomycetidae</taxon>
        <taxon>Pleosporales</taxon>
        <taxon>Pleosporineae</taxon>
        <taxon>Leptosphaeriaceae</taxon>
        <taxon>Plenodomus</taxon>
    </lineage>
</organism>
<proteinExistence type="predicted"/>
<reference evidence="2" key="1">
    <citation type="submission" date="2020-01" db="EMBL/GenBank/DDBJ databases">
        <authorList>
            <consortium name="DOE Joint Genome Institute"/>
            <person name="Haridas S."/>
            <person name="Albert R."/>
            <person name="Binder M."/>
            <person name="Bloem J."/>
            <person name="Labutti K."/>
            <person name="Salamov A."/>
            <person name="Andreopoulos B."/>
            <person name="Baker S.E."/>
            <person name="Barry K."/>
            <person name="Bills G."/>
            <person name="Bluhm B.H."/>
            <person name="Cannon C."/>
            <person name="Castanera R."/>
            <person name="Culley D.E."/>
            <person name="Daum C."/>
            <person name="Ezra D."/>
            <person name="Gonzalez J.B."/>
            <person name="Henrissat B."/>
            <person name="Kuo A."/>
            <person name="Liang C."/>
            <person name="Lipzen A."/>
            <person name="Lutzoni F."/>
            <person name="Magnuson J."/>
            <person name="Mondo S."/>
            <person name="Nolan M."/>
            <person name="Ohm R."/>
            <person name="Pangilinan J."/>
            <person name="Park H.-J."/>
            <person name="Ramirez L."/>
            <person name="Alfaro M."/>
            <person name="Sun H."/>
            <person name="Tritt A."/>
            <person name="Yoshinaga Y."/>
            <person name="Zwiers L.-H."/>
            <person name="Turgeon B.G."/>
            <person name="Goodwin S.B."/>
            <person name="Spatafora J.W."/>
            <person name="Crous P.W."/>
            <person name="Grigoriev I.V."/>
        </authorList>
    </citation>
    <scope>NUCLEOTIDE SEQUENCE</scope>
    <source>
        <strain evidence="2">IPT5</strain>
    </source>
</reference>
<evidence type="ECO:0000313" key="3">
    <source>
        <dbReference type="Proteomes" id="UP000799423"/>
    </source>
</evidence>
<keyword evidence="1" id="KW-0732">Signal</keyword>
<name>A0A6A7AQT9_9PLEO</name>
<dbReference type="EMBL" id="MU006344">
    <property type="protein sequence ID" value="KAF2845621.1"/>
    <property type="molecule type" value="Genomic_DNA"/>
</dbReference>
<keyword evidence="3" id="KW-1185">Reference proteome</keyword>
<sequence>MKLITLVLVALLSIFTWAAPSRFAGKDIELPPGVYIRDGEVIIDNPPPASGETGELEDLAEEDGIDHDQLPPFPNGTGSFITTNFGEPIYYPPPPTDANSFASSTTSSSNGSMGAFASGDRPLVDLRMGGLKVHVGTLRKKRMHDAIISCLEAKCKVQDCFEPEPFKGMTCIVPNIVYNAGGNKYTVKDSKLSITIRAIHKSSAHPDLDAVARDTIATMYQIMTEEPDNCFNIDFKGSRRTTLCTVAQQTLVAFPVVEGSKVLDAFYVVSLNYNKKIDSIFNGKSALGTVRNWFTDNGKARVATAVGIHRDDMNVRVNWVEKQCFLPNYWWDCNKGLDDRIGS</sequence>
<feature type="signal peptide" evidence="1">
    <location>
        <begin position="1"/>
        <end position="18"/>
    </location>
</feature>
<evidence type="ECO:0000256" key="1">
    <source>
        <dbReference type="SAM" id="SignalP"/>
    </source>
</evidence>
<accession>A0A6A7AQT9</accession>
<dbReference type="OrthoDB" id="3722602at2759"/>
<gene>
    <name evidence="2" type="ORF">T440DRAFT_522506</name>
</gene>
<evidence type="ECO:0000313" key="2">
    <source>
        <dbReference type="EMBL" id="KAF2845621.1"/>
    </source>
</evidence>
<dbReference type="AlphaFoldDB" id="A0A6A7AQT9"/>
<protein>
    <submittedName>
        <fullName evidence="2">Uncharacterized protein</fullName>
    </submittedName>
</protein>
<dbReference type="Proteomes" id="UP000799423">
    <property type="component" value="Unassembled WGS sequence"/>
</dbReference>
<feature type="chain" id="PRO_5025358506" evidence="1">
    <location>
        <begin position="19"/>
        <end position="343"/>
    </location>
</feature>